<evidence type="ECO:0000256" key="1">
    <source>
        <dbReference type="ARBA" id="ARBA00023239"/>
    </source>
</evidence>
<accession>A0A1C9CGJ3</accession>
<dbReference type="InterPro" id="IPR012674">
    <property type="entry name" value="Calycin"/>
</dbReference>
<protein>
    <recommendedName>
        <fullName evidence="2">Chromophore lyase CpcS/CpeS</fullName>
        <ecNumber evidence="2">4.-.-.-</ecNumber>
    </recommendedName>
</protein>
<evidence type="ECO:0000256" key="2">
    <source>
        <dbReference type="HAMAP-Rule" id="MF_01459"/>
    </source>
</evidence>
<dbReference type="Gene3D" id="2.40.128.20">
    <property type="match status" value="1"/>
</dbReference>
<comment type="similarity">
    <text evidence="2">Belongs to the CpcS/CpeS biliprotein lyase family.</text>
</comment>
<dbReference type="SMR" id="A0A1C9CGJ3"/>
<dbReference type="EMBL" id="KX284725">
    <property type="protein sequence ID" value="AOM67489.1"/>
    <property type="molecule type" value="Genomic_DNA"/>
</dbReference>
<proteinExistence type="inferred from homology"/>
<sequence length="157" mass="18687">MKQISFFQLNQGKWITQRTIYKIYTNEIYNYKSEIIINSNNHHHNQRISNYGDNLINTELNLYTQNKFNLNNLQINIEFLQAFNKINFLKKQFSSSKKLFYIHSHDSSYISLKTVANNIISFEKIWFVNSNLRLSISLIEKNNKCIMTSFSSDIRIS</sequence>
<gene>
    <name evidence="2 3" type="primary">cpcS</name>
    <name evidence="3" type="ORF">Kuma_055</name>
</gene>
<dbReference type="RefSeq" id="YP_009297755.1">
    <property type="nucleotide sequence ID" value="NC_031178.1"/>
</dbReference>
<comment type="function">
    <text evidence="2">Covalently attaches a chromophore to Cys residue(s) of phycobiliproteins.</text>
</comment>
<dbReference type="GeneID" id="29056770"/>
<dbReference type="GO" id="GO:0016829">
    <property type="term" value="F:lyase activity"/>
    <property type="evidence" value="ECO:0007669"/>
    <property type="project" value="UniProtKB-KW"/>
</dbReference>
<organism evidence="3">
    <name type="scientific">Kumanoa americana</name>
    <dbReference type="NCBI Taxonomy" id="1196377"/>
    <lineage>
        <taxon>Eukaryota</taxon>
        <taxon>Rhodophyta</taxon>
        <taxon>Florideophyceae</taxon>
        <taxon>Nemaliophycidae</taxon>
        <taxon>Batrachospermales</taxon>
        <taxon>Batrachospermaceae</taxon>
        <taxon>Kumanoa</taxon>
    </lineage>
</organism>
<evidence type="ECO:0000313" key="3">
    <source>
        <dbReference type="EMBL" id="AOM67489.1"/>
    </source>
</evidence>
<dbReference type="Pfam" id="PF09367">
    <property type="entry name" value="CpeS"/>
    <property type="match status" value="2"/>
</dbReference>
<reference evidence="3" key="1">
    <citation type="journal article" date="2018" name="PLoS ONE">
        <title>Plastid genome analysis of three Nemaliophycidae red algal species suggests environmental adaptation for iron limited habitats.</title>
        <authorList>
            <person name="Cho C.H."/>
            <person name="Choi J.W."/>
            <person name="Lam D.W."/>
            <person name="Kim K.M."/>
            <person name="Yoon H.S."/>
        </authorList>
    </citation>
    <scope>NUCLEOTIDE SEQUENCE</scope>
</reference>
<dbReference type="InterPro" id="IPR018536">
    <property type="entry name" value="CpcS/CpeS"/>
</dbReference>
<geneLocation type="plastid" evidence="3"/>
<dbReference type="GO" id="GO:0017006">
    <property type="term" value="P:protein-tetrapyrrole linkage"/>
    <property type="evidence" value="ECO:0007669"/>
    <property type="project" value="UniProtKB-UniRule"/>
</dbReference>
<dbReference type="HAMAP" id="MF_01459">
    <property type="entry name" value="Chrphore_lyase_CpxS"/>
    <property type="match status" value="1"/>
</dbReference>
<dbReference type="AlphaFoldDB" id="A0A1C9CGJ3"/>
<keyword evidence="3" id="KW-0934">Plastid</keyword>
<dbReference type="EC" id="4.-.-.-" evidence="2"/>
<keyword evidence="1 2" id="KW-0456">Lyase</keyword>
<name>A0A1C9CGJ3_9FLOR</name>